<dbReference type="InterPro" id="IPR020846">
    <property type="entry name" value="MFS_dom"/>
</dbReference>
<keyword evidence="10" id="KW-1185">Reference proteome</keyword>
<dbReference type="AlphaFoldDB" id="A0AAE3GIJ7"/>
<dbReference type="PROSITE" id="PS00216">
    <property type="entry name" value="SUGAR_TRANSPORT_1"/>
    <property type="match status" value="1"/>
</dbReference>
<reference evidence="9" key="1">
    <citation type="submission" date="2022-06" db="EMBL/GenBank/DDBJ databases">
        <title>Genomic Encyclopedia of Archaeal and Bacterial Type Strains, Phase II (KMG-II): from individual species to whole genera.</title>
        <authorList>
            <person name="Goeker M."/>
        </authorList>
    </citation>
    <scope>NUCLEOTIDE SEQUENCE</scope>
    <source>
        <strain evidence="9">DSM 43935</strain>
    </source>
</reference>
<comment type="caution">
    <text evidence="9">The sequence shown here is derived from an EMBL/GenBank/DDBJ whole genome shotgun (WGS) entry which is preliminary data.</text>
</comment>
<dbReference type="InterPro" id="IPR011701">
    <property type="entry name" value="MFS"/>
</dbReference>
<gene>
    <name evidence="9" type="ORF">LX83_005735</name>
</gene>
<keyword evidence="4 7" id="KW-0812">Transmembrane</keyword>
<feature type="transmembrane region" description="Helical" evidence="7">
    <location>
        <begin position="311"/>
        <end position="329"/>
    </location>
</feature>
<feature type="transmembrane region" description="Helical" evidence="7">
    <location>
        <begin position="141"/>
        <end position="161"/>
    </location>
</feature>
<dbReference type="Pfam" id="PF07690">
    <property type="entry name" value="MFS_1"/>
    <property type="match status" value="1"/>
</dbReference>
<keyword evidence="6 7" id="KW-0472">Membrane</keyword>
<evidence type="ECO:0000256" key="1">
    <source>
        <dbReference type="ARBA" id="ARBA00004651"/>
    </source>
</evidence>
<dbReference type="InterPro" id="IPR036259">
    <property type="entry name" value="MFS_trans_sf"/>
</dbReference>
<feature type="transmembrane region" description="Helical" evidence="7">
    <location>
        <begin position="167"/>
        <end position="191"/>
    </location>
</feature>
<feature type="domain" description="Major facilitator superfamily (MFS) profile" evidence="8">
    <location>
        <begin position="17"/>
        <end position="493"/>
    </location>
</feature>
<dbReference type="PANTHER" id="PTHR42718:SF47">
    <property type="entry name" value="METHYL VIOLOGEN RESISTANCE PROTEIN SMVA"/>
    <property type="match status" value="1"/>
</dbReference>
<dbReference type="PROSITE" id="PS50850">
    <property type="entry name" value="MFS"/>
    <property type="match status" value="1"/>
</dbReference>
<accession>A0AAE3GIJ7</accession>
<name>A0AAE3GIJ7_9PSEU</name>
<evidence type="ECO:0000256" key="5">
    <source>
        <dbReference type="ARBA" id="ARBA00022989"/>
    </source>
</evidence>
<protein>
    <submittedName>
        <fullName evidence="9">MFS transporter, DHA2 family, multidrug resistance protein</fullName>
    </submittedName>
</protein>
<dbReference type="PANTHER" id="PTHR42718">
    <property type="entry name" value="MAJOR FACILITATOR SUPERFAMILY MULTIDRUG TRANSPORTER MFSC"/>
    <property type="match status" value="1"/>
</dbReference>
<dbReference type="CDD" id="cd17321">
    <property type="entry name" value="MFS_MMR_MDR_like"/>
    <property type="match status" value="1"/>
</dbReference>
<evidence type="ECO:0000256" key="6">
    <source>
        <dbReference type="ARBA" id="ARBA00023136"/>
    </source>
</evidence>
<keyword evidence="3" id="KW-1003">Cell membrane</keyword>
<evidence type="ECO:0000259" key="8">
    <source>
        <dbReference type="PROSITE" id="PS50850"/>
    </source>
</evidence>
<feature type="transmembrane region" description="Helical" evidence="7">
    <location>
        <begin position="270"/>
        <end position="291"/>
    </location>
</feature>
<keyword evidence="5 7" id="KW-1133">Transmembrane helix</keyword>
<evidence type="ECO:0000256" key="2">
    <source>
        <dbReference type="ARBA" id="ARBA00022448"/>
    </source>
</evidence>
<proteinExistence type="predicted"/>
<feature type="transmembrane region" description="Helical" evidence="7">
    <location>
        <begin position="360"/>
        <end position="386"/>
    </location>
</feature>
<sequence length="507" mass="51486">MATTNAVIPHVQRRWAALAVLVGSVLLLAIDGTVLHLAVPALTRDLAPTATEVLWIGDVYSLTLAGLLVPAGTIADRFGRKKVLLIGTAAFGMASALAAFSPSAGTLIAARVLLGVAGATIMPSTLSIIRNLFPDARERTRAIAIWSAGSGGGLALGPLVGGALLEHFWWGSVFLVNVPVVAVFLVAGTLLLPESRDPAPGRFDPLSAGLSIATVTPLVYAVKHATGSGLDGWTLGTALVGLAAGTLFVRRQRRLATPMLDIGLFRNSAFSGAVLADFIAVFALTGLLFFFSQYLQLVRGLDPLAAGLTELPAMIAAMLVVAVVGVVVTRLGTGRAVATGLALATTGLVLVSLAEGAQGYLWLVLALVPVGLGVGLAMTLTADAVVSALPPRRAGAGSAIHETAYELGTALGIAVLGSVLTLFYRAGLDVPDAVRPELADSAASALAVLDPTSELAEAVRTAFTSAMQTTALIGAVITAAAALVAWRAIPSGRKGPSAGGGSAPEEE</sequence>
<feature type="transmembrane region" description="Helical" evidence="7">
    <location>
        <begin position="53"/>
        <end position="71"/>
    </location>
</feature>
<feature type="transmembrane region" description="Helical" evidence="7">
    <location>
        <begin position="108"/>
        <end position="129"/>
    </location>
</feature>
<dbReference type="RefSeq" id="WP_253777051.1">
    <property type="nucleotide sequence ID" value="NZ_JAMTCK010000015.1"/>
</dbReference>
<dbReference type="Proteomes" id="UP001206128">
    <property type="component" value="Unassembled WGS sequence"/>
</dbReference>
<dbReference type="InterPro" id="IPR005829">
    <property type="entry name" value="Sugar_transporter_CS"/>
</dbReference>
<feature type="transmembrane region" description="Helical" evidence="7">
    <location>
        <begin position="15"/>
        <end position="41"/>
    </location>
</feature>
<dbReference type="SUPFAM" id="SSF103473">
    <property type="entry name" value="MFS general substrate transporter"/>
    <property type="match status" value="1"/>
</dbReference>
<dbReference type="Gene3D" id="1.20.1720.10">
    <property type="entry name" value="Multidrug resistance protein D"/>
    <property type="match status" value="1"/>
</dbReference>
<feature type="transmembrane region" description="Helical" evidence="7">
    <location>
        <begin position="407"/>
        <end position="426"/>
    </location>
</feature>
<dbReference type="Gene3D" id="1.20.1250.20">
    <property type="entry name" value="MFS general substrate transporter like domains"/>
    <property type="match status" value="1"/>
</dbReference>
<organism evidence="9 10">
    <name type="scientific">Goodfellowiella coeruleoviolacea</name>
    <dbReference type="NCBI Taxonomy" id="334858"/>
    <lineage>
        <taxon>Bacteria</taxon>
        <taxon>Bacillati</taxon>
        <taxon>Actinomycetota</taxon>
        <taxon>Actinomycetes</taxon>
        <taxon>Pseudonocardiales</taxon>
        <taxon>Pseudonocardiaceae</taxon>
        <taxon>Goodfellowiella</taxon>
    </lineage>
</organism>
<dbReference type="GO" id="GO:0022857">
    <property type="term" value="F:transmembrane transporter activity"/>
    <property type="evidence" value="ECO:0007669"/>
    <property type="project" value="InterPro"/>
</dbReference>
<feature type="transmembrane region" description="Helical" evidence="7">
    <location>
        <begin position="466"/>
        <end position="486"/>
    </location>
</feature>
<dbReference type="EMBL" id="JAMTCK010000015">
    <property type="protein sequence ID" value="MCP2168857.1"/>
    <property type="molecule type" value="Genomic_DNA"/>
</dbReference>
<evidence type="ECO:0000313" key="10">
    <source>
        <dbReference type="Proteomes" id="UP001206128"/>
    </source>
</evidence>
<evidence type="ECO:0000256" key="3">
    <source>
        <dbReference type="ARBA" id="ARBA00022475"/>
    </source>
</evidence>
<evidence type="ECO:0000256" key="4">
    <source>
        <dbReference type="ARBA" id="ARBA00022692"/>
    </source>
</evidence>
<dbReference type="GO" id="GO:0005886">
    <property type="term" value="C:plasma membrane"/>
    <property type="evidence" value="ECO:0007669"/>
    <property type="project" value="UniProtKB-SubCell"/>
</dbReference>
<evidence type="ECO:0000256" key="7">
    <source>
        <dbReference type="SAM" id="Phobius"/>
    </source>
</evidence>
<keyword evidence="2" id="KW-0813">Transport</keyword>
<evidence type="ECO:0000313" key="9">
    <source>
        <dbReference type="EMBL" id="MCP2168857.1"/>
    </source>
</evidence>
<comment type="subcellular location">
    <subcellularLocation>
        <location evidence="1">Cell membrane</location>
        <topology evidence="1">Multi-pass membrane protein</topology>
    </subcellularLocation>
</comment>
<feature type="transmembrane region" description="Helical" evidence="7">
    <location>
        <begin position="232"/>
        <end position="249"/>
    </location>
</feature>
<feature type="transmembrane region" description="Helical" evidence="7">
    <location>
        <begin position="83"/>
        <end position="102"/>
    </location>
</feature>
<feature type="transmembrane region" description="Helical" evidence="7">
    <location>
        <begin position="203"/>
        <end position="220"/>
    </location>
</feature>